<evidence type="ECO:0000313" key="3">
    <source>
        <dbReference type="Proteomes" id="UP000559256"/>
    </source>
</evidence>
<dbReference type="Gene3D" id="3.90.550.10">
    <property type="entry name" value="Spore Coat Polysaccharide Biosynthesis Protein SpsA, Chain A"/>
    <property type="match status" value="1"/>
</dbReference>
<keyword evidence="1" id="KW-0472">Membrane</keyword>
<evidence type="ECO:0000313" key="2">
    <source>
        <dbReference type="EMBL" id="KAF5367195.1"/>
    </source>
</evidence>
<dbReference type="InterPro" id="IPR050587">
    <property type="entry name" value="GNT1/Glycosyltrans_8"/>
</dbReference>
<evidence type="ECO:0000256" key="1">
    <source>
        <dbReference type="SAM" id="Phobius"/>
    </source>
</evidence>
<accession>A0A8H5GLZ9</accession>
<keyword evidence="1" id="KW-1133">Transmembrane helix</keyword>
<dbReference type="InterPro" id="IPR002495">
    <property type="entry name" value="Glyco_trans_8"/>
</dbReference>
<dbReference type="Proteomes" id="UP000559256">
    <property type="component" value="Unassembled WGS sequence"/>
</dbReference>
<keyword evidence="1" id="KW-0812">Transmembrane</keyword>
<dbReference type="EMBL" id="JAACJM010000020">
    <property type="protein sequence ID" value="KAF5367195.1"/>
    <property type="molecule type" value="Genomic_DNA"/>
</dbReference>
<comment type="caution">
    <text evidence="2">The sequence shown here is derived from an EMBL/GenBank/DDBJ whole genome shotgun (WGS) entry which is preliminary data.</text>
</comment>
<sequence>MGLFDVFRGIFRTDYYEKMPMSVQLQWNRTKKKRLLVIAAWTLVVLIILLILGAFVSYKGPLLRSSESSDRHAVFTTLYSNSFALGAAVLGHSVRRANVNAKLVLLYLDDNRVSPQALCITEAAGWENHAVSLIPPPHDGDGIDNRFSDQYTKLRIWSVGEVLGYDRAVYLDADTLVRRNFDELFDIPWEFGATTDVYLDERKFAITFNAGVLAFKPSMRTFDDMVSKLETTDFPRKEAEQAFLNVYYRTNMVRLPYAYNANVATKYTDGDMWNELKETMKVIHYTLVKPFWEPSVANDNLTTPDQIREINDAHGAGGWWREEVGWWRESFEDLMKQKGAIIQACYR</sequence>
<dbReference type="Pfam" id="PF01501">
    <property type="entry name" value="Glyco_transf_8"/>
    <property type="match status" value="1"/>
</dbReference>
<evidence type="ECO:0008006" key="4">
    <source>
        <dbReference type="Google" id="ProtNLM"/>
    </source>
</evidence>
<name>A0A8H5GLZ9_9AGAR</name>
<dbReference type="InterPro" id="IPR029044">
    <property type="entry name" value="Nucleotide-diphossugar_trans"/>
</dbReference>
<keyword evidence="3" id="KW-1185">Reference proteome</keyword>
<dbReference type="AlphaFoldDB" id="A0A8H5GLZ9"/>
<gene>
    <name evidence="2" type="ORF">D9758_003928</name>
</gene>
<proteinExistence type="predicted"/>
<reference evidence="2 3" key="1">
    <citation type="journal article" date="2020" name="ISME J.">
        <title>Uncovering the hidden diversity of litter-decomposition mechanisms in mushroom-forming fungi.</title>
        <authorList>
            <person name="Floudas D."/>
            <person name="Bentzer J."/>
            <person name="Ahren D."/>
            <person name="Johansson T."/>
            <person name="Persson P."/>
            <person name="Tunlid A."/>
        </authorList>
    </citation>
    <scope>NUCLEOTIDE SEQUENCE [LARGE SCALE GENOMIC DNA]</scope>
    <source>
        <strain evidence="2 3">CBS 291.85</strain>
    </source>
</reference>
<dbReference type="PANTHER" id="PTHR11183">
    <property type="entry name" value="GLYCOGENIN SUBFAMILY MEMBER"/>
    <property type="match status" value="1"/>
</dbReference>
<dbReference type="GO" id="GO:0016757">
    <property type="term" value="F:glycosyltransferase activity"/>
    <property type="evidence" value="ECO:0007669"/>
    <property type="project" value="InterPro"/>
</dbReference>
<dbReference type="SUPFAM" id="SSF53448">
    <property type="entry name" value="Nucleotide-diphospho-sugar transferases"/>
    <property type="match status" value="1"/>
</dbReference>
<organism evidence="2 3">
    <name type="scientific">Tetrapyrgos nigripes</name>
    <dbReference type="NCBI Taxonomy" id="182062"/>
    <lineage>
        <taxon>Eukaryota</taxon>
        <taxon>Fungi</taxon>
        <taxon>Dikarya</taxon>
        <taxon>Basidiomycota</taxon>
        <taxon>Agaricomycotina</taxon>
        <taxon>Agaricomycetes</taxon>
        <taxon>Agaricomycetidae</taxon>
        <taxon>Agaricales</taxon>
        <taxon>Marasmiineae</taxon>
        <taxon>Marasmiaceae</taxon>
        <taxon>Tetrapyrgos</taxon>
    </lineage>
</organism>
<dbReference type="OrthoDB" id="2014201at2759"/>
<protein>
    <recommendedName>
        <fullName evidence="4">Glycosyltransferase family 8 protein</fullName>
    </recommendedName>
</protein>
<feature type="transmembrane region" description="Helical" evidence="1">
    <location>
        <begin position="35"/>
        <end position="58"/>
    </location>
</feature>